<dbReference type="InParanoid" id="A0A6P5L2A0"/>
<proteinExistence type="predicted"/>
<dbReference type="KEGG" id="pcw:110215025"/>
<dbReference type="AlphaFoldDB" id="A0A6P5L2A0"/>
<accession>A0A6P5L2A0</accession>
<dbReference type="GO" id="GO:1903215">
    <property type="term" value="P:negative regulation of protein targeting to mitochondrion"/>
    <property type="evidence" value="ECO:0007669"/>
    <property type="project" value="Ensembl"/>
</dbReference>
<dbReference type="CTD" id="103186530"/>
<dbReference type="Proteomes" id="UP000515140">
    <property type="component" value="Unplaced"/>
</dbReference>
<reference evidence="2" key="1">
    <citation type="submission" date="2025-08" db="UniProtKB">
        <authorList>
            <consortium name="RefSeq"/>
        </authorList>
    </citation>
    <scope>IDENTIFICATION</scope>
    <source>
        <tissue evidence="2">Spleen</tissue>
    </source>
</reference>
<dbReference type="PANTHER" id="PTHR33504:SF2">
    <property type="entry name" value="PROTEIN MFI"/>
    <property type="match status" value="1"/>
</dbReference>
<dbReference type="GO" id="GO:0005741">
    <property type="term" value="C:mitochondrial outer membrane"/>
    <property type="evidence" value="ECO:0007669"/>
    <property type="project" value="Ensembl"/>
</dbReference>
<dbReference type="GO" id="GO:0005829">
    <property type="term" value="C:cytosol"/>
    <property type="evidence" value="ECO:0007669"/>
    <property type="project" value="Ensembl"/>
</dbReference>
<evidence type="ECO:0000313" key="1">
    <source>
        <dbReference type="Proteomes" id="UP000515140"/>
    </source>
</evidence>
<dbReference type="GeneID" id="110215025"/>
<keyword evidence="1" id="KW-1185">Reference proteome</keyword>
<sequence>MSSSSENKTASAFENYEKAAKLIQKVWKKYLDACVFNHFKSLILLRRQGDPRQLLRYIDPKEAELLDAASGINIRFRLGGEKFPPNIYYKIFTHRHIVDLCANSPRDYVNILPKQLSHLTFDKKHLEDDHDGWYKRIENNGWRLVSKRFWKVTDEITEEGNKQKIDFHFSKLKRRQDIDIRRKYKKLRWMKQMYYSGSLETKKADDRCTDLILKATKGLIKAVEEGGMDSVMEWEVDEILNWTNTLNFEEYVNNWKSIATSNSSANIHGFRFGTIWNPVSKLDFSPAGLEQMKKEEKLKKAAENS</sequence>
<dbReference type="FunCoup" id="A0A6P5L2A0">
    <property type="interactions" value="25"/>
</dbReference>
<name>A0A6P5L2A0_PHACI</name>
<protein>
    <submittedName>
        <fullName evidence="2">Uncharacterized protein C11orf65 homolog isoform X1</fullName>
    </submittedName>
</protein>
<dbReference type="GO" id="GO:0090258">
    <property type="term" value="P:negative regulation of mitochondrial fission"/>
    <property type="evidence" value="ECO:0007669"/>
    <property type="project" value="Ensembl"/>
</dbReference>
<gene>
    <name evidence="2" type="primary">CUNH11orf65</name>
</gene>
<dbReference type="OMA" id="KMDFHYS"/>
<dbReference type="PANTHER" id="PTHR33504">
    <property type="entry name" value="NADH DEHYDROGENASE (UBIQUINONE) 1 BETA SUBCOMPLEX, 4"/>
    <property type="match status" value="1"/>
</dbReference>
<dbReference type="RefSeq" id="XP_020851857.1">
    <property type="nucleotide sequence ID" value="XM_020996198.1"/>
</dbReference>
<evidence type="ECO:0000313" key="2">
    <source>
        <dbReference type="RefSeq" id="XP_020851857.1"/>
    </source>
</evidence>
<organism evidence="1 2">
    <name type="scientific">Phascolarctos cinereus</name>
    <name type="common">Koala</name>
    <dbReference type="NCBI Taxonomy" id="38626"/>
    <lineage>
        <taxon>Eukaryota</taxon>
        <taxon>Metazoa</taxon>
        <taxon>Chordata</taxon>
        <taxon>Craniata</taxon>
        <taxon>Vertebrata</taxon>
        <taxon>Euteleostomi</taxon>
        <taxon>Mammalia</taxon>
        <taxon>Metatheria</taxon>
        <taxon>Diprotodontia</taxon>
        <taxon>Phascolarctidae</taxon>
        <taxon>Phascolarctos</taxon>
    </lineage>
</organism>